<evidence type="ECO:0000256" key="2">
    <source>
        <dbReference type="ARBA" id="ARBA00022737"/>
    </source>
</evidence>
<dbReference type="Gene3D" id="3.40.50.300">
    <property type="entry name" value="P-loop containing nucleotide triphosphate hydrolases"/>
    <property type="match status" value="1"/>
</dbReference>
<dbReference type="PRINTS" id="PR00364">
    <property type="entry name" value="DISEASERSIST"/>
</dbReference>
<dbReference type="RefSeq" id="XP_048140384.1">
    <property type="nucleotide sequence ID" value="XM_048284427.1"/>
</dbReference>
<dbReference type="InterPro" id="IPR026906">
    <property type="entry name" value="LRR_5"/>
</dbReference>
<dbReference type="SUPFAM" id="SSF46785">
    <property type="entry name" value="Winged helix' DNA-binding domain"/>
    <property type="match status" value="1"/>
</dbReference>
<reference evidence="7" key="1">
    <citation type="submission" date="2025-08" db="UniProtKB">
        <authorList>
            <consortium name="RefSeq"/>
        </authorList>
    </citation>
    <scope>IDENTIFICATION</scope>
    <source>
        <tissue evidence="7">Leaf</tissue>
    </source>
</reference>
<evidence type="ECO:0000259" key="5">
    <source>
        <dbReference type="PROSITE" id="PS50104"/>
    </source>
</evidence>
<dbReference type="Gene3D" id="1.10.8.430">
    <property type="entry name" value="Helical domain of apoptotic protease-activating factors"/>
    <property type="match status" value="1"/>
</dbReference>
<dbReference type="SMART" id="SM00255">
    <property type="entry name" value="TIR"/>
    <property type="match status" value="1"/>
</dbReference>
<dbReference type="InterPro" id="IPR032675">
    <property type="entry name" value="LRR_dom_sf"/>
</dbReference>
<keyword evidence="1" id="KW-0433">Leucine-rich repeat</keyword>
<keyword evidence="6" id="KW-1185">Reference proteome</keyword>
<evidence type="ECO:0000256" key="4">
    <source>
        <dbReference type="SAM" id="MobiDB-lite"/>
    </source>
</evidence>
<name>A0ABM3HUV8_9MYRT</name>
<evidence type="ECO:0000256" key="1">
    <source>
        <dbReference type="ARBA" id="ARBA00022614"/>
    </source>
</evidence>
<dbReference type="PANTHER" id="PTHR11017">
    <property type="entry name" value="LEUCINE-RICH REPEAT-CONTAINING PROTEIN"/>
    <property type="match status" value="1"/>
</dbReference>
<dbReference type="InterPro" id="IPR042197">
    <property type="entry name" value="Apaf_helical"/>
</dbReference>
<evidence type="ECO:0000256" key="3">
    <source>
        <dbReference type="ARBA" id="ARBA00022821"/>
    </source>
</evidence>
<dbReference type="Proteomes" id="UP000827889">
    <property type="component" value="Chromosome 8"/>
</dbReference>
<dbReference type="Gene3D" id="3.40.1170.20">
    <property type="entry name" value="tRNA intron endonuclease, N-terminal domain"/>
    <property type="match status" value="13"/>
</dbReference>
<gene>
    <name evidence="7" type="primary">LOC115748078</name>
</gene>
<evidence type="ECO:0000313" key="7">
    <source>
        <dbReference type="RefSeq" id="XP_048140384.1"/>
    </source>
</evidence>
<dbReference type="GeneID" id="115748078"/>
<dbReference type="InterPro" id="IPR044974">
    <property type="entry name" value="Disease_R_plants"/>
</dbReference>
<dbReference type="InterPro" id="IPR036390">
    <property type="entry name" value="WH_DNA-bd_sf"/>
</dbReference>
<keyword evidence="3" id="KW-0611">Plant defense</keyword>
<dbReference type="Gene3D" id="3.80.10.10">
    <property type="entry name" value="Ribonuclease Inhibitor"/>
    <property type="match status" value="1"/>
</dbReference>
<dbReference type="Gene3D" id="3.40.50.10140">
    <property type="entry name" value="Toll/interleukin-1 receptor homology (TIR) domain"/>
    <property type="match status" value="1"/>
</dbReference>
<dbReference type="SUPFAM" id="SSF52058">
    <property type="entry name" value="L domain-like"/>
    <property type="match status" value="4"/>
</dbReference>
<dbReference type="InterPro" id="IPR055414">
    <property type="entry name" value="LRR_R13L4/SHOC2-like"/>
</dbReference>
<sequence length="1514" mass="171713">MHLPIKKRRVSVLRIAEDADSSLTEPTGTHSGGCSSPRAETNNGTPSLSTASTENCYEVFLSFRGSDTRKGFTDHLYSGLVDAGIRAFRDDDELRQLEEMGPDLLGAIKNSKILIPILSENYGSSKRCLDELVQMMECKDNDTGHVVLPIFYKVEPDRLRHQIESFGDAFDPAIMENWKQALNEVSSLKGWKANGYERELVKSVIKKVLSELKNIFELVTPESLVGIDGHVEKIMEFVDNNSRATLFVGIHGMGGIGKTTLAKTIYNKLSHQFDYCSFIPDIRESCKHNGLAYLQNQLISDILKQKKQVDNRDEGTKFISSKFGTKKVLIVLDDLDDDDRLKALAGNHDWFSPGSRIVITSRNKSILVNAGVDYNFEHEEMDMDKSLILFSRHAFRRDSPPSEFEELTYDVVSSIGGLPLCLEVLGSFLCAKEPALWRSTIIKLIKVPPKKVREKLRLSYEALECEQKQIFLDIACFFIGTDGRIASYMWDARDFFPKEGIEVLTFMSLITVGDKHELIMHDELRDLGREIVCEENKGGPQYRSRLWDSKEALKVLKGNKGTEKIKAIYLSKGSPECSGETVDQGGDIHTDKQFKNLTSLRFLHVNGAHFSGDFKDSIDELRWLQWWNCPLTFEANNFNAKELLALDLSASKISHEWRGWSSIMMAKKLKYLDLTNCQSLEGTFFLSAFKDLEVLILRDCRKLEQIDSSIGEMKSLVRLDLTGCWSLKELPTEVDKLEALEQLLLKNCRDFSVLPDSIGALQNLEILNISGTRIKELPNGIRRLKKLQHLDASWCIKQEGEMSECIHDLSSEQFFLSHSTEEFPRLSELQSLPELPSNLTYLSITCQSHRLPSLSHLSHLKELRLLDCKFLECISELPSTLLEISECSQLKDVEKSELHKSLNTPFMLEILAICDCKFMETLDVSQFNHLRTLFAQDCSNILEVQGLDKLKNLESLTIIRCDSIERLDLPKSEGLKKLHAENCKNLVEVQGLNRLEFLQELHISQCASIERLHLPKSKLMKRLYVCSCKNLVEIQGVESLKELYIYHCASIEMLDLSKFEGLRILYAGWCEKLVKIRSLNRLKFLEVLSIFRCPSIERLALLKSGGIKKIDVDGCIKLAEIQGLDRLEFLEELDISRCALMERLDISKFKGLKKLRAEWCRKLVEIQGLNKLEFLEELRISGYASIERLDLSQCKGLKILRAECCEELVEIQGLDRLEFLKVLNISGSAAIERLDLPKSKGLEMLDANNCKNLVKIQGLHRLEYLETLSIFNCASIERLDLSKSEGLKKLYAGCCKKLVEIQGLDRLEFLKVLIISGCTSIERLDLAKSTGLEILDAENCKNLVEIQGLDRLGFLEELNISGCASIERLDLSKSKGLKILDAENCKNLVHIQGLDRLEFLEELNISGCASIQRLDLSKSKNLKILDAQNCKNLVEIQGLDKLDFLKKVNISGCASIEKLKLSKSKDLKILDAQNCKNLIEIQGLDRLESLEVLNIPWCTSLGRPRDIPTLHNFF</sequence>
<dbReference type="PANTHER" id="PTHR11017:SF570">
    <property type="entry name" value="DISEASE RESISTANCE PROTEIN (TIR-NBS CLASS)-RELATED"/>
    <property type="match status" value="1"/>
</dbReference>
<organism evidence="6 7">
    <name type="scientific">Rhodamnia argentea</name>
    <dbReference type="NCBI Taxonomy" id="178133"/>
    <lineage>
        <taxon>Eukaryota</taxon>
        <taxon>Viridiplantae</taxon>
        <taxon>Streptophyta</taxon>
        <taxon>Embryophyta</taxon>
        <taxon>Tracheophyta</taxon>
        <taxon>Spermatophyta</taxon>
        <taxon>Magnoliopsida</taxon>
        <taxon>eudicotyledons</taxon>
        <taxon>Gunneridae</taxon>
        <taxon>Pentapetalae</taxon>
        <taxon>rosids</taxon>
        <taxon>malvids</taxon>
        <taxon>Myrtales</taxon>
        <taxon>Myrtaceae</taxon>
        <taxon>Myrtoideae</taxon>
        <taxon>Myrteae</taxon>
        <taxon>Australasian group</taxon>
        <taxon>Rhodamnia</taxon>
    </lineage>
</organism>
<dbReference type="Pfam" id="PF23282">
    <property type="entry name" value="WHD_ROQ1"/>
    <property type="match status" value="1"/>
</dbReference>
<dbReference type="InterPro" id="IPR035897">
    <property type="entry name" value="Toll_tir_struct_dom_sf"/>
</dbReference>
<evidence type="ECO:0000313" key="6">
    <source>
        <dbReference type="Proteomes" id="UP000827889"/>
    </source>
</evidence>
<dbReference type="Pfam" id="PF00931">
    <property type="entry name" value="NB-ARC"/>
    <property type="match status" value="1"/>
</dbReference>
<dbReference type="SUPFAM" id="SSF52540">
    <property type="entry name" value="P-loop containing nucleoside triphosphate hydrolases"/>
    <property type="match status" value="1"/>
</dbReference>
<dbReference type="Pfam" id="PF01582">
    <property type="entry name" value="TIR"/>
    <property type="match status" value="1"/>
</dbReference>
<dbReference type="SUPFAM" id="SSF52200">
    <property type="entry name" value="Toll/Interleukin receptor TIR domain"/>
    <property type="match status" value="1"/>
</dbReference>
<protein>
    <submittedName>
        <fullName evidence="7">Disease resistance protein L6-like isoform X1</fullName>
    </submittedName>
</protein>
<dbReference type="PROSITE" id="PS50104">
    <property type="entry name" value="TIR"/>
    <property type="match status" value="1"/>
</dbReference>
<dbReference type="InterPro" id="IPR002182">
    <property type="entry name" value="NB-ARC"/>
</dbReference>
<dbReference type="InterPro" id="IPR058192">
    <property type="entry name" value="WHD_ROQ1-like"/>
</dbReference>
<feature type="region of interest" description="Disordered" evidence="4">
    <location>
        <begin position="17"/>
        <end position="50"/>
    </location>
</feature>
<keyword evidence="2" id="KW-0677">Repeat</keyword>
<dbReference type="Pfam" id="PF23598">
    <property type="entry name" value="LRR_14"/>
    <property type="match status" value="1"/>
</dbReference>
<feature type="compositionally biased region" description="Polar residues" evidence="4">
    <location>
        <begin position="21"/>
        <end position="50"/>
    </location>
</feature>
<dbReference type="InterPro" id="IPR000157">
    <property type="entry name" value="TIR_dom"/>
</dbReference>
<dbReference type="InterPro" id="IPR027417">
    <property type="entry name" value="P-loop_NTPase"/>
</dbReference>
<dbReference type="Pfam" id="PF13306">
    <property type="entry name" value="LRR_5"/>
    <property type="match status" value="3"/>
</dbReference>
<proteinExistence type="predicted"/>
<feature type="domain" description="TIR" evidence="5">
    <location>
        <begin position="55"/>
        <end position="212"/>
    </location>
</feature>
<accession>A0ABM3HUV8</accession>